<dbReference type="EnsemblPlants" id="Zm00001eb321080_T001">
    <property type="protein sequence ID" value="Zm00001eb321080_P001"/>
    <property type="gene ID" value="Zm00001eb321080"/>
</dbReference>
<reference evidence="1" key="3">
    <citation type="submission" date="2021-05" db="UniProtKB">
        <authorList>
            <consortium name="EnsemblPlants"/>
        </authorList>
    </citation>
    <scope>IDENTIFICATION</scope>
    <source>
        <strain evidence="1">cv. B73</strain>
    </source>
</reference>
<dbReference type="AlphaFoldDB" id="A0A804QDW1"/>
<organism evidence="1 2">
    <name type="scientific">Zea mays</name>
    <name type="common">Maize</name>
    <dbReference type="NCBI Taxonomy" id="4577"/>
    <lineage>
        <taxon>Eukaryota</taxon>
        <taxon>Viridiplantae</taxon>
        <taxon>Streptophyta</taxon>
        <taxon>Embryophyta</taxon>
        <taxon>Tracheophyta</taxon>
        <taxon>Spermatophyta</taxon>
        <taxon>Magnoliopsida</taxon>
        <taxon>Liliopsida</taxon>
        <taxon>Poales</taxon>
        <taxon>Poaceae</taxon>
        <taxon>PACMAD clade</taxon>
        <taxon>Panicoideae</taxon>
        <taxon>Andropogonodae</taxon>
        <taxon>Andropogoneae</taxon>
        <taxon>Tripsacinae</taxon>
        <taxon>Zea</taxon>
    </lineage>
</organism>
<protein>
    <submittedName>
        <fullName evidence="1">Uncharacterized protein</fullName>
    </submittedName>
</protein>
<dbReference type="InParanoid" id="A0A804QDW1"/>
<keyword evidence="2" id="KW-1185">Reference proteome</keyword>
<dbReference type="Gramene" id="Zm00001eb321080_T001">
    <property type="protein sequence ID" value="Zm00001eb321080_P001"/>
    <property type="gene ID" value="Zm00001eb321080"/>
</dbReference>
<reference evidence="1" key="2">
    <citation type="submission" date="2019-07" db="EMBL/GenBank/DDBJ databases">
        <authorList>
            <person name="Seetharam A."/>
            <person name="Woodhouse M."/>
            <person name="Cannon E."/>
        </authorList>
    </citation>
    <scope>NUCLEOTIDE SEQUENCE [LARGE SCALE GENOMIC DNA]</scope>
    <source>
        <strain evidence="1">cv. B73</strain>
    </source>
</reference>
<evidence type="ECO:0000313" key="1">
    <source>
        <dbReference type="EnsemblPlants" id="Zm00001eb321080_P001"/>
    </source>
</evidence>
<accession>A0A804QDW1</accession>
<name>A0A804QDW1_MAIZE</name>
<evidence type="ECO:0000313" key="2">
    <source>
        <dbReference type="Proteomes" id="UP000007305"/>
    </source>
</evidence>
<proteinExistence type="predicted"/>
<dbReference type="Proteomes" id="UP000007305">
    <property type="component" value="Chromosome 7"/>
</dbReference>
<reference evidence="2" key="1">
    <citation type="submission" date="2015-12" db="EMBL/GenBank/DDBJ databases">
        <title>Update maize B73 reference genome by single molecule sequencing technologies.</title>
        <authorList>
            <consortium name="Maize Genome Sequencing Project"/>
            <person name="Ware D."/>
        </authorList>
    </citation>
    <scope>NUCLEOTIDE SEQUENCE [LARGE SCALE GENOMIC DNA]</scope>
    <source>
        <strain evidence="2">cv. B73</strain>
    </source>
</reference>
<sequence length="114" mass="12841">MAPEQSNQNHTLFSPCLHFMFRARGLVSRPPEFDRRTWTAGPHALLLFLISSFSSIKCISVAPTLHQSISNLSITLHLAEHHLIQRFSEFQSGKEDSATMISAKRLVQMSCVFA</sequence>